<gene>
    <name evidence="2" type="ORF">SAMN05660772_01898</name>
</gene>
<dbReference type="RefSeq" id="WP_208610886.1">
    <property type="nucleotide sequence ID" value="NZ_FWWV01000006.1"/>
</dbReference>
<keyword evidence="3" id="KW-1185">Reference proteome</keyword>
<dbReference type="STRING" id="1122938.SAMN05660772_01898"/>
<dbReference type="EMBL" id="FWWV01000006">
    <property type="protein sequence ID" value="SMB81573.1"/>
    <property type="molecule type" value="Genomic_DNA"/>
</dbReference>
<proteinExistence type="predicted"/>
<dbReference type="AlphaFoldDB" id="A0A1W1UKM2"/>
<protein>
    <submittedName>
        <fullName evidence="2">Transposase and inactivated derivatives</fullName>
    </submittedName>
</protein>
<dbReference type="GO" id="GO:0006313">
    <property type="term" value="P:DNA transposition"/>
    <property type="evidence" value="ECO:0007669"/>
    <property type="project" value="InterPro"/>
</dbReference>
<evidence type="ECO:0000313" key="3">
    <source>
        <dbReference type="Proteomes" id="UP000192408"/>
    </source>
</evidence>
<accession>A0A1W1UKM2</accession>
<dbReference type="InterPro" id="IPR036515">
    <property type="entry name" value="Transposase_17_sf"/>
</dbReference>
<dbReference type="Proteomes" id="UP000192408">
    <property type="component" value="Unassembled WGS sequence"/>
</dbReference>
<dbReference type="PANTHER" id="PTHR33360">
    <property type="entry name" value="TRANSPOSASE FOR INSERTION SEQUENCE ELEMENT IS200"/>
    <property type="match status" value="1"/>
</dbReference>
<reference evidence="3" key="1">
    <citation type="submission" date="2017-04" db="EMBL/GenBank/DDBJ databases">
        <authorList>
            <person name="Varghese N."/>
            <person name="Submissions S."/>
        </authorList>
    </citation>
    <scope>NUCLEOTIDE SEQUENCE [LARGE SCALE GENOMIC DNA]</scope>
    <source>
        <strain evidence="3">DSM 23072</strain>
    </source>
</reference>
<dbReference type="SUPFAM" id="SSF143422">
    <property type="entry name" value="Transposase IS200-like"/>
    <property type="match status" value="1"/>
</dbReference>
<evidence type="ECO:0000313" key="2">
    <source>
        <dbReference type="EMBL" id="SMB81573.1"/>
    </source>
</evidence>
<name>A0A1W1UKM2_9PAST</name>
<dbReference type="InterPro" id="IPR002686">
    <property type="entry name" value="Transposase_17"/>
</dbReference>
<dbReference type="Pfam" id="PF01797">
    <property type="entry name" value="Y1_Tnp"/>
    <property type="match status" value="1"/>
</dbReference>
<feature type="domain" description="Transposase IS200-like" evidence="1">
    <location>
        <begin position="15"/>
        <end position="59"/>
    </location>
</feature>
<dbReference type="Gene3D" id="3.30.70.1290">
    <property type="entry name" value="Transposase IS200-like"/>
    <property type="match status" value="1"/>
</dbReference>
<feature type="non-terminal residue" evidence="2">
    <location>
        <position position="60"/>
    </location>
</feature>
<dbReference type="GO" id="GO:0004803">
    <property type="term" value="F:transposase activity"/>
    <property type="evidence" value="ECO:0007669"/>
    <property type="project" value="InterPro"/>
</dbReference>
<organism evidence="2 3">
    <name type="scientific">Pasteurella testudinis DSM 23072</name>
    <dbReference type="NCBI Taxonomy" id="1122938"/>
    <lineage>
        <taxon>Bacteria</taxon>
        <taxon>Pseudomonadati</taxon>
        <taxon>Pseudomonadota</taxon>
        <taxon>Gammaproteobacteria</taxon>
        <taxon>Pasteurellales</taxon>
        <taxon>Pasteurellaceae</taxon>
        <taxon>Pasteurella</taxon>
    </lineage>
</organism>
<sequence>MANKSNDDSSLSHTRWNCKYHIVFTPKFRRKAIYGKLRMDIGSILRQLCHYKNVEIIEAH</sequence>
<dbReference type="PANTHER" id="PTHR33360:SF2">
    <property type="entry name" value="TRANSPOSASE FOR INSERTION SEQUENCE ELEMENT IS200"/>
    <property type="match status" value="1"/>
</dbReference>
<dbReference type="GO" id="GO:0003677">
    <property type="term" value="F:DNA binding"/>
    <property type="evidence" value="ECO:0007669"/>
    <property type="project" value="InterPro"/>
</dbReference>
<evidence type="ECO:0000259" key="1">
    <source>
        <dbReference type="Pfam" id="PF01797"/>
    </source>
</evidence>